<dbReference type="Pfam" id="PF16781">
    <property type="entry name" value="DUF5068"/>
    <property type="match status" value="1"/>
</dbReference>
<feature type="compositionally biased region" description="Basic and acidic residues" evidence="1">
    <location>
        <begin position="22"/>
        <end position="46"/>
    </location>
</feature>
<dbReference type="InterPro" id="IPR031888">
    <property type="entry name" value="DUF5068"/>
</dbReference>
<dbReference type="KEGG" id="mequ:KFV11_02625"/>
<evidence type="ECO:0000313" key="2">
    <source>
        <dbReference type="EMBL" id="UTH14275.1"/>
    </source>
</evidence>
<feature type="region of interest" description="Disordered" evidence="1">
    <location>
        <begin position="64"/>
        <end position="87"/>
    </location>
</feature>
<evidence type="ECO:0000256" key="1">
    <source>
        <dbReference type="SAM" id="MobiDB-lite"/>
    </source>
</evidence>
<accession>A0A9Q9F1Z4</accession>
<feature type="region of interest" description="Disordered" evidence="1">
    <location>
        <begin position="22"/>
        <end position="51"/>
    </location>
</feature>
<gene>
    <name evidence="2" type="ORF">KFV11_02625</name>
</gene>
<protein>
    <submittedName>
        <fullName evidence="2">DUF5068 domain-containing protein</fullName>
    </submittedName>
</protein>
<organism evidence="2 3">
    <name type="scientific">Macrococcus equipercicus</name>
    <dbReference type="NCBI Taxonomy" id="69967"/>
    <lineage>
        <taxon>Bacteria</taxon>
        <taxon>Bacillati</taxon>
        <taxon>Bacillota</taxon>
        <taxon>Bacilli</taxon>
        <taxon>Bacillales</taxon>
        <taxon>Staphylococcaceae</taxon>
        <taxon>Macrococcus</taxon>
    </lineage>
</organism>
<proteinExistence type="predicted"/>
<sequence length="275" mass="30682">MLTACGNSDSEKIKENIKTLEKQQAEAKKEYKALKEQNKQKNKEIQNKQQALAKLKKAKEEALKKQIAEEEKQKAEAEKRQAEETKKAAAQAKTASAVKAVMPNTIEASTNGTTKLVMKKDDVPLKLDDSGMKVDIGQLQIFNVKDMPEGQVLLFDGATEGYVIIYQVTAENTSDQTLYYNNNTKLTAGDHTKFSDFASFIPSDYQEMSMKKSRTNFNEYSPHEKTTSYKSLAISTDDYDQLKAGQATLVIQGGISADKLFRDKSGTTSEPYAFK</sequence>
<name>A0A9Q9F1Z4_9STAP</name>
<dbReference type="RefSeq" id="WP_170234489.1">
    <property type="nucleotide sequence ID" value="NZ_CP073809.1"/>
</dbReference>
<dbReference type="Proteomes" id="UP001057381">
    <property type="component" value="Chromosome"/>
</dbReference>
<dbReference type="EMBL" id="CP073809">
    <property type="protein sequence ID" value="UTH14275.1"/>
    <property type="molecule type" value="Genomic_DNA"/>
</dbReference>
<reference evidence="2" key="1">
    <citation type="submission" date="2021-04" db="EMBL/GenBank/DDBJ databases">
        <title>Complete Genome Sequences of Macrococcus spp. from dog and cattle.</title>
        <authorList>
            <person name="Schwendener S."/>
            <person name="Perreten V."/>
        </authorList>
    </citation>
    <scope>NUCLEOTIDE SEQUENCE</scope>
    <source>
        <strain evidence="2">Epi0143-OL</strain>
    </source>
</reference>
<dbReference type="Gene3D" id="2.60.40.4170">
    <property type="match status" value="1"/>
</dbReference>
<evidence type="ECO:0000313" key="3">
    <source>
        <dbReference type="Proteomes" id="UP001057381"/>
    </source>
</evidence>
<dbReference type="AlphaFoldDB" id="A0A9Q9F1Z4"/>